<protein>
    <submittedName>
        <fullName evidence="3">1-aminocyclopropane-1-carboxylate synthase</fullName>
    </submittedName>
</protein>
<dbReference type="Gene3D" id="3.40.640.10">
    <property type="entry name" value="Type I PLP-dependent aspartate aminotransferase-like (Major domain)"/>
    <property type="match status" value="1"/>
</dbReference>
<dbReference type="InterPro" id="IPR015424">
    <property type="entry name" value="PyrdxlP-dep_Trfase"/>
</dbReference>
<evidence type="ECO:0000313" key="4">
    <source>
        <dbReference type="Proteomes" id="UP000770015"/>
    </source>
</evidence>
<dbReference type="EMBL" id="JAGSXJ010000011">
    <property type="protein sequence ID" value="KAH6687356.1"/>
    <property type="molecule type" value="Genomic_DNA"/>
</dbReference>
<evidence type="ECO:0000259" key="2">
    <source>
        <dbReference type="Pfam" id="PF00155"/>
    </source>
</evidence>
<feature type="domain" description="Aminotransferase class I/classII large" evidence="2">
    <location>
        <begin position="47"/>
        <end position="422"/>
    </location>
</feature>
<dbReference type="InterPro" id="IPR015422">
    <property type="entry name" value="PyrdxlP-dep_Trfase_small"/>
</dbReference>
<dbReference type="Pfam" id="PF00155">
    <property type="entry name" value="Aminotran_1_2"/>
    <property type="match status" value="1"/>
</dbReference>
<dbReference type="Gene3D" id="3.90.1150.10">
    <property type="entry name" value="Aspartate Aminotransferase, domain 1"/>
    <property type="match status" value="1"/>
</dbReference>
<keyword evidence="1" id="KW-0663">Pyridoxal phosphate</keyword>
<dbReference type="OrthoDB" id="7042322at2759"/>
<proteinExistence type="predicted"/>
<accession>A0A9P8VDF9</accession>
<comment type="caution">
    <text evidence="3">The sequence shown here is derived from an EMBL/GenBank/DDBJ whole genome shotgun (WGS) entry which is preliminary data.</text>
</comment>
<dbReference type="InterPro" id="IPR004839">
    <property type="entry name" value="Aminotransferase_I/II_large"/>
</dbReference>
<dbReference type="AlphaFoldDB" id="A0A9P8VDF9"/>
<dbReference type="InterPro" id="IPR015421">
    <property type="entry name" value="PyrdxlP-dep_Trfase_major"/>
</dbReference>
<dbReference type="Proteomes" id="UP000770015">
    <property type="component" value="Unassembled WGS sequence"/>
</dbReference>
<reference evidence="3" key="1">
    <citation type="journal article" date="2021" name="Nat. Commun.">
        <title>Genetic determinants of endophytism in the Arabidopsis root mycobiome.</title>
        <authorList>
            <person name="Mesny F."/>
            <person name="Miyauchi S."/>
            <person name="Thiergart T."/>
            <person name="Pickel B."/>
            <person name="Atanasova L."/>
            <person name="Karlsson M."/>
            <person name="Huettel B."/>
            <person name="Barry K.W."/>
            <person name="Haridas S."/>
            <person name="Chen C."/>
            <person name="Bauer D."/>
            <person name="Andreopoulos W."/>
            <person name="Pangilinan J."/>
            <person name="LaButti K."/>
            <person name="Riley R."/>
            <person name="Lipzen A."/>
            <person name="Clum A."/>
            <person name="Drula E."/>
            <person name="Henrissat B."/>
            <person name="Kohler A."/>
            <person name="Grigoriev I.V."/>
            <person name="Martin F.M."/>
            <person name="Hacquard S."/>
        </authorList>
    </citation>
    <scope>NUCLEOTIDE SEQUENCE</scope>
    <source>
        <strain evidence="3">MPI-SDFR-AT-0117</strain>
    </source>
</reference>
<dbReference type="SUPFAM" id="SSF53383">
    <property type="entry name" value="PLP-dependent transferases"/>
    <property type="match status" value="1"/>
</dbReference>
<dbReference type="GO" id="GO:0006520">
    <property type="term" value="P:amino acid metabolic process"/>
    <property type="evidence" value="ECO:0007669"/>
    <property type="project" value="TreeGrafter"/>
</dbReference>
<dbReference type="PANTHER" id="PTHR43795">
    <property type="entry name" value="BIFUNCTIONAL ASPARTATE AMINOTRANSFERASE AND GLUTAMATE/ASPARTATE-PREPHENATE AMINOTRANSFERASE-RELATED"/>
    <property type="match status" value="1"/>
</dbReference>
<sequence length="432" mass="47810">MLAFQTMTFDMALSQRGQQYAAPANKNKLLDILSDVWHPTNNPEGYISLGVAENSLMHLELLQHINQNLSITHSSLGYGDSFSGSHGLKKALASFLEKHFHAVGPVLPSHLAITSGVSSAIEACAFSVGDPGDGVLLGRPFYKAFPYNLRNRAGLQPVFVSFEDGDPFGEDSVRSYEDALLKARIQGIRVRAFLLCNPHNPLGICASRQYNLHMISDEIYGLSSWNNSSTPDAPSFHSMLSFDIRGLIDPSLVHVLWGMSKDFGMSGVRLGCVVSQNNPDLIQSIATNSIFTCPSSIADSIAEFTLRNKVFVNTFARLNRERLCARYTEATSLLARNGISYKQSNAAFFVWADLFSFRSSRNEMKPRSSGRGDEELEHRLNAHLLAHKVFIANGSSFGHEEAGWFRITFALDSEYLARGLERMLDALRSFEA</sequence>
<dbReference type="PRINTS" id="PR00753">
    <property type="entry name" value="ACCSYNTHASE"/>
</dbReference>
<keyword evidence="4" id="KW-1185">Reference proteome</keyword>
<dbReference type="InterPro" id="IPR050478">
    <property type="entry name" value="Ethylene_sulfur-biosynth"/>
</dbReference>
<evidence type="ECO:0000256" key="1">
    <source>
        <dbReference type="ARBA" id="ARBA00022898"/>
    </source>
</evidence>
<dbReference type="PANTHER" id="PTHR43795:SF39">
    <property type="entry name" value="AMINOTRANSFERASE CLASS I_CLASSII DOMAIN-CONTAINING PROTEIN"/>
    <property type="match status" value="1"/>
</dbReference>
<evidence type="ECO:0000313" key="3">
    <source>
        <dbReference type="EMBL" id="KAH6687356.1"/>
    </source>
</evidence>
<dbReference type="CDD" id="cd00609">
    <property type="entry name" value="AAT_like"/>
    <property type="match status" value="1"/>
</dbReference>
<dbReference type="GO" id="GO:0030170">
    <property type="term" value="F:pyridoxal phosphate binding"/>
    <property type="evidence" value="ECO:0007669"/>
    <property type="project" value="InterPro"/>
</dbReference>
<name>A0A9P8VDF9_9PEZI</name>
<dbReference type="GO" id="GO:0008483">
    <property type="term" value="F:transaminase activity"/>
    <property type="evidence" value="ECO:0007669"/>
    <property type="project" value="TreeGrafter"/>
</dbReference>
<organism evidence="3 4">
    <name type="scientific">Plectosphaerella plurivora</name>
    <dbReference type="NCBI Taxonomy" id="936078"/>
    <lineage>
        <taxon>Eukaryota</taxon>
        <taxon>Fungi</taxon>
        <taxon>Dikarya</taxon>
        <taxon>Ascomycota</taxon>
        <taxon>Pezizomycotina</taxon>
        <taxon>Sordariomycetes</taxon>
        <taxon>Hypocreomycetidae</taxon>
        <taxon>Glomerellales</taxon>
        <taxon>Plectosphaerellaceae</taxon>
        <taxon>Plectosphaerella</taxon>
    </lineage>
</organism>
<gene>
    <name evidence="3" type="ORF">F5X68DRAFT_239901</name>
</gene>